<feature type="chain" id="PRO_5017388648" description="DUF5086 domain-containing protein" evidence="2">
    <location>
        <begin position="24"/>
        <end position="144"/>
    </location>
</feature>
<reference evidence="3 4" key="1">
    <citation type="submission" date="2018-09" db="EMBL/GenBank/DDBJ databases">
        <title>The draft genome of Acinetobacter spp. strains.</title>
        <authorList>
            <person name="Qin J."/>
            <person name="Feng Y."/>
            <person name="Zong Z."/>
        </authorList>
    </citation>
    <scope>NUCLEOTIDE SEQUENCE [LARGE SCALE GENOMIC DNA]</scope>
    <source>
        <strain evidence="3 4">WCHAc060012</strain>
    </source>
</reference>
<gene>
    <name evidence="3" type="ORF">D7V32_15105</name>
</gene>
<dbReference type="OrthoDB" id="6694363at2"/>
<dbReference type="Proteomes" id="UP000282388">
    <property type="component" value="Unassembled WGS sequence"/>
</dbReference>
<evidence type="ECO:0000256" key="2">
    <source>
        <dbReference type="SAM" id="SignalP"/>
    </source>
</evidence>
<dbReference type="EMBL" id="RAXV01000042">
    <property type="protein sequence ID" value="RKG29422.1"/>
    <property type="molecule type" value="Genomic_DNA"/>
</dbReference>
<feature type="signal peptide" evidence="2">
    <location>
        <begin position="1"/>
        <end position="23"/>
    </location>
</feature>
<keyword evidence="4" id="KW-1185">Reference proteome</keyword>
<evidence type="ECO:0000256" key="1">
    <source>
        <dbReference type="SAM" id="MobiDB-lite"/>
    </source>
</evidence>
<comment type="caution">
    <text evidence="3">The sequence shown here is derived from an EMBL/GenBank/DDBJ whole genome shotgun (WGS) entry which is preliminary data.</text>
</comment>
<proteinExistence type="predicted"/>
<dbReference type="RefSeq" id="WP_120403660.1">
    <property type="nucleotide sequence ID" value="NZ_RAXV01000042.1"/>
</dbReference>
<sequence length="144" mass="16206">MQPIQLFKILMFSLALSPFYLQANDSIQHGSFPEYSAPIAVNSQKDYDYIHQHLWLAYRFYADQKADSFTARLKLSCQQSGMAYSYQDFVNANKKFASAKDQDFSASDLLLSLNAKQHDNQCAKYTAAPAQHEETSSASEAAAE</sequence>
<accession>A0A3A8E2T2</accession>
<keyword evidence="2" id="KW-0732">Signal</keyword>
<feature type="region of interest" description="Disordered" evidence="1">
    <location>
        <begin position="124"/>
        <end position="144"/>
    </location>
</feature>
<name>A0A3A8E2T2_9GAMM</name>
<dbReference type="AlphaFoldDB" id="A0A3A8E2T2"/>
<evidence type="ECO:0000313" key="3">
    <source>
        <dbReference type="EMBL" id="RKG29422.1"/>
    </source>
</evidence>
<organism evidence="3 4">
    <name type="scientific">Acinetobacter tianfuensis</name>
    <dbReference type="NCBI Taxonomy" id="2419603"/>
    <lineage>
        <taxon>Bacteria</taxon>
        <taxon>Pseudomonadati</taxon>
        <taxon>Pseudomonadota</taxon>
        <taxon>Gammaproteobacteria</taxon>
        <taxon>Moraxellales</taxon>
        <taxon>Moraxellaceae</taxon>
        <taxon>Acinetobacter</taxon>
    </lineage>
</organism>
<evidence type="ECO:0008006" key="5">
    <source>
        <dbReference type="Google" id="ProtNLM"/>
    </source>
</evidence>
<evidence type="ECO:0000313" key="4">
    <source>
        <dbReference type="Proteomes" id="UP000282388"/>
    </source>
</evidence>
<protein>
    <recommendedName>
        <fullName evidence="5">DUF5086 domain-containing protein</fullName>
    </recommendedName>
</protein>